<dbReference type="InParanoid" id="A0A251RU04"/>
<dbReference type="Proteomes" id="UP000215914">
    <property type="component" value="Chromosome 17"/>
</dbReference>
<dbReference type="EMBL" id="CM007906">
    <property type="protein sequence ID" value="OTF87933.1"/>
    <property type="molecule type" value="Genomic_DNA"/>
</dbReference>
<keyword evidence="2" id="KW-1185">Reference proteome</keyword>
<organism evidence="1 2">
    <name type="scientific">Helianthus annuus</name>
    <name type="common">Common sunflower</name>
    <dbReference type="NCBI Taxonomy" id="4232"/>
    <lineage>
        <taxon>Eukaryota</taxon>
        <taxon>Viridiplantae</taxon>
        <taxon>Streptophyta</taxon>
        <taxon>Embryophyta</taxon>
        <taxon>Tracheophyta</taxon>
        <taxon>Spermatophyta</taxon>
        <taxon>Magnoliopsida</taxon>
        <taxon>eudicotyledons</taxon>
        <taxon>Gunneridae</taxon>
        <taxon>Pentapetalae</taxon>
        <taxon>asterids</taxon>
        <taxon>campanulids</taxon>
        <taxon>Asterales</taxon>
        <taxon>Asteraceae</taxon>
        <taxon>Asteroideae</taxon>
        <taxon>Heliantheae alliance</taxon>
        <taxon>Heliantheae</taxon>
        <taxon>Helianthus</taxon>
    </lineage>
</organism>
<proteinExistence type="predicted"/>
<sequence length="158" mass="17915">MYKKVISLKILRWQSNSHVFSSNFSSISSKIAPEFTVFFGSTILFLGTFITFNSTKFNAETVELSISFNHFIAITLDDQSFNHALRNNEEIPLVTDDCSSFTRSIILFFLLPRNRSVPDDGGHQTSTSFPAKIDGFDGLWLIGGSRRVDLSRWSQNFD</sequence>
<accession>A0A251RU04</accession>
<gene>
    <name evidence="1" type="ORF">HannXRQ_Chr17g0567411</name>
</gene>
<name>A0A251RU04_HELAN</name>
<protein>
    <submittedName>
        <fullName evidence="1">Uncharacterized protein</fullName>
    </submittedName>
</protein>
<evidence type="ECO:0000313" key="1">
    <source>
        <dbReference type="EMBL" id="OTF87933.1"/>
    </source>
</evidence>
<reference evidence="2" key="1">
    <citation type="journal article" date="2017" name="Nature">
        <title>The sunflower genome provides insights into oil metabolism, flowering and Asterid evolution.</title>
        <authorList>
            <person name="Badouin H."/>
            <person name="Gouzy J."/>
            <person name="Grassa C.J."/>
            <person name="Murat F."/>
            <person name="Staton S.E."/>
            <person name="Cottret L."/>
            <person name="Lelandais-Briere C."/>
            <person name="Owens G.L."/>
            <person name="Carrere S."/>
            <person name="Mayjonade B."/>
            <person name="Legrand L."/>
            <person name="Gill N."/>
            <person name="Kane N.C."/>
            <person name="Bowers J.E."/>
            <person name="Hubner S."/>
            <person name="Bellec A."/>
            <person name="Berard A."/>
            <person name="Berges H."/>
            <person name="Blanchet N."/>
            <person name="Boniface M.C."/>
            <person name="Brunel D."/>
            <person name="Catrice O."/>
            <person name="Chaidir N."/>
            <person name="Claudel C."/>
            <person name="Donnadieu C."/>
            <person name="Faraut T."/>
            <person name="Fievet G."/>
            <person name="Helmstetter N."/>
            <person name="King M."/>
            <person name="Knapp S.J."/>
            <person name="Lai Z."/>
            <person name="Le Paslier M.C."/>
            <person name="Lippi Y."/>
            <person name="Lorenzon L."/>
            <person name="Mandel J.R."/>
            <person name="Marage G."/>
            <person name="Marchand G."/>
            <person name="Marquand E."/>
            <person name="Bret-Mestries E."/>
            <person name="Morien E."/>
            <person name="Nambeesan S."/>
            <person name="Nguyen T."/>
            <person name="Pegot-Espagnet P."/>
            <person name="Pouilly N."/>
            <person name="Raftis F."/>
            <person name="Sallet E."/>
            <person name="Schiex T."/>
            <person name="Thomas J."/>
            <person name="Vandecasteele C."/>
            <person name="Vares D."/>
            <person name="Vear F."/>
            <person name="Vautrin S."/>
            <person name="Crespi M."/>
            <person name="Mangin B."/>
            <person name="Burke J.M."/>
            <person name="Salse J."/>
            <person name="Munos S."/>
            <person name="Vincourt P."/>
            <person name="Rieseberg L.H."/>
            <person name="Langlade N.B."/>
        </authorList>
    </citation>
    <scope>NUCLEOTIDE SEQUENCE [LARGE SCALE GENOMIC DNA]</scope>
    <source>
        <strain evidence="2">cv. SF193</strain>
    </source>
</reference>
<dbReference type="AlphaFoldDB" id="A0A251RU04"/>
<evidence type="ECO:0000313" key="2">
    <source>
        <dbReference type="Proteomes" id="UP000215914"/>
    </source>
</evidence>